<proteinExistence type="predicted"/>
<keyword evidence="1" id="KW-1133">Transmembrane helix</keyword>
<keyword evidence="1" id="KW-0472">Membrane</keyword>
<protein>
    <recommendedName>
        <fullName evidence="4">Fimbrial assembly family protein</fullName>
    </recommendedName>
</protein>
<dbReference type="Proteomes" id="UP000034366">
    <property type="component" value="Unassembled WGS sequence"/>
</dbReference>
<sequence>MRQINLLPAEFKPGRKISEAVKKFEKPFIFFLVIYLISLGGSLAFSKYSKNKFDELSSQKRSLSEELKSLTEIESATVYIRDRVEKYRSIPQRDTEMKTLEDFDHLYSILPEGSSVGAVNITDNTTVFDVALPNTPVFIEFLDILTSSEIYKDALLTSLSFTQERGYQFNLALTR</sequence>
<evidence type="ECO:0000256" key="1">
    <source>
        <dbReference type="SAM" id="Phobius"/>
    </source>
</evidence>
<evidence type="ECO:0008006" key="4">
    <source>
        <dbReference type="Google" id="ProtNLM"/>
    </source>
</evidence>
<reference evidence="2 3" key="1">
    <citation type="journal article" date="2015" name="Nature">
        <title>rRNA introns, odd ribosomes, and small enigmatic genomes across a large radiation of phyla.</title>
        <authorList>
            <person name="Brown C.T."/>
            <person name="Hug L.A."/>
            <person name="Thomas B.C."/>
            <person name="Sharon I."/>
            <person name="Castelle C.J."/>
            <person name="Singh A."/>
            <person name="Wilkins M.J."/>
            <person name="Williams K.H."/>
            <person name="Banfield J.F."/>
        </authorList>
    </citation>
    <scope>NUCLEOTIDE SEQUENCE [LARGE SCALE GENOMIC DNA]</scope>
</reference>
<evidence type="ECO:0000313" key="3">
    <source>
        <dbReference type="Proteomes" id="UP000034366"/>
    </source>
</evidence>
<comment type="caution">
    <text evidence="2">The sequence shown here is derived from an EMBL/GenBank/DDBJ whole genome shotgun (WGS) entry which is preliminary data.</text>
</comment>
<keyword evidence="1" id="KW-0812">Transmembrane</keyword>
<organism evidence="2 3">
    <name type="scientific">Candidatus Woesebacteria bacterium GW2011_GWD1_38_10</name>
    <dbReference type="NCBI Taxonomy" id="1618592"/>
    <lineage>
        <taxon>Bacteria</taxon>
        <taxon>Candidatus Woeseibacteriota</taxon>
    </lineage>
</organism>
<evidence type="ECO:0000313" key="2">
    <source>
        <dbReference type="EMBL" id="KKQ48662.1"/>
    </source>
</evidence>
<feature type="transmembrane region" description="Helical" evidence="1">
    <location>
        <begin position="28"/>
        <end position="46"/>
    </location>
</feature>
<gene>
    <name evidence="2" type="ORF">US67_C0026G0012</name>
</gene>
<dbReference type="EMBL" id="LBTW01000026">
    <property type="protein sequence ID" value="KKQ48662.1"/>
    <property type="molecule type" value="Genomic_DNA"/>
</dbReference>
<accession>A0A0G0I283</accession>
<name>A0A0G0I283_9BACT</name>
<dbReference type="AlphaFoldDB" id="A0A0G0I283"/>